<dbReference type="GO" id="GO:0004525">
    <property type="term" value="F:ribonuclease III activity"/>
    <property type="evidence" value="ECO:0007669"/>
    <property type="project" value="InterPro"/>
</dbReference>
<evidence type="ECO:0000313" key="1">
    <source>
        <dbReference type="EMBL" id="GEP44964.1"/>
    </source>
</evidence>
<evidence type="ECO:0008006" key="3">
    <source>
        <dbReference type="Google" id="ProtNLM"/>
    </source>
</evidence>
<dbReference type="InterPro" id="IPR000999">
    <property type="entry name" value="RNase_III_dom"/>
</dbReference>
<dbReference type="EMBL" id="BKAG01000039">
    <property type="protein sequence ID" value="GEP44964.1"/>
    <property type="molecule type" value="Genomic_DNA"/>
</dbReference>
<dbReference type="InterPro" id="IPR036389">
    <property type="entry name" value="RNase_III_sf"/>
</dbReference>
<gene>
    <name evidence="1" type="ORF">BGE01nite_42550</name>
</gene>
<dbReference type="SUPFAM" id="SSF69065">
    <property type="entry name" value="RNase III domain-like"/>
    <property type="match status" value="1"/>
</dbReference>
<protein>
    <recommendedName>
        <fullName evidence="3">RNase III domain-containing protein</fullName>
    </recommendedName>
</protein>
<accession>A0A512ME02</accession>
<sequence length="100" mass="11577">MADLPDALDTLRQNAWVGDAVLELYVRSWVLEHHGKMDAEMKTRFTCNQFLNCVGNPTKVEADIGVIYQRDGLEAAFAWIREHLEPLFVKQEARRAPRRH</sequence>
<dbReference type="Gene3D" id="1.10.1520.10">
    <property type="entry name" value="Ribonuclease III domain"/>
    <property type="match status" value="1"/>
</dbReference>
<proteinExistence type="predicted"/>
<dbReference type="CDD" id="cd00593">
    <property type="entry name" value="RIBOc"/>
    <property type="match status" value="1"/>
</dbReference>
<dbReference type="RefSeq" id="WP_146853417.1">
    <property type="nucleotide sequence ID" value="NZ_BKAG01000039.1"/>
</dbReference>
<organism evidence="1 2">
    <name type="scientific">Brevifollis gellanilyticus</name>
    <dbReference type="NCBI Taxonomy" id="748831"/>
    <lineage>
        <taxon>Bacteria</taxon>
        <taxon>Pseudomonadati</taxon>
        <taxon>Verrucomicrobiota</taxon>
        <taxon>Verrucomicrobiia</taxon>
        <taxon>Verrucomicrobiales</taxon>
        <taxon>Verrucomicrobiaceae</taxon>
    </lineage>
</organism>
<dbReference type="AlphaFoldDB" id="A0A512ME02"/>
<keyword evidence="2" id="KW-1185">Reference proteome</keyword>
<evidence type="ECO:0000313" key="2">
    <source>
        <dbReference type="Proteomes" id="UP000321577"/>
    </source>
</evidence>
<dbReference type="OrthoDB" id="194887at2"/>
<name>A0A512ME02_9BACT</name>
<comment type="caution">
    <text evidence="1">The sequence shown here is derived from an EMBL/GenBank/DDBJ whole genome shotgun (WGS) entry which is preliminary data.</text>
</comment>
<dbReference type="GO" id="GO:0006396">
    <property type="term" value="P:RNA processing"/>
    <property type="evidence" value="ECO:0007669"/>
    <property type="project" value="InterPro"/>
</dbReference>
<reference evidence="1 2" key="1">
    <citation type="submission" date="2019-07" db="EMBL/GenBank/DDBJ databases">
        <title>Whole genome shotgun sequence of Brevifollis gellanilyticus NBRC 108608.</title>
        <authorList>
            <person name="Hosoyama A."/>
            <person name="Uohara A."/>
            <person name="Ohji S."/>
            <person name="Ichikawa N."/>
        </authorList>
    </citation>
    <scope>NUCLEOTIDE SEQUENCE [LARGE SCALE GENOMIC DNA]</scope>
    <source>
        <strain evidence="1 2">NBRC 108608</strain>
    </source>
</reference>
<dbReference type="Proteomes" id="UP000321577">
    <property type="component" value="Unassembled WGS sequence"/>
</dbReference>